<evidence type="ECO:0000256" key="1">
    <source>
        <dbReference type="SAM" id="MobiDB-lite"/>
    </source>
</evidence>
<dbReference type="EMBL" id="MU032344">
    <property type="protein sequence ID" value="KAF3771012.1"/>
    <property type="molecule type" value="Genomic_DNA"/>
</dbReference>
<gene>
    <name evidence="2" type="ORF">M406DRAFT_326418</name>
</gene>
<dbReference type="Proteomes" id="UP000803844">
    <property type="component" value="Unassembled WGS sequence"/>
</dbReference>
<protein>
    <submittedName>
        <fullName evidence="2">Uncharacterized protein</fullName>
    </submittedName>
</protein>
<feature type="region of interest" description="Disordered" evidence="1">
    <location>
        <begin position="24"/>
        <end position="110"/>
    </location>
</feature>
<dbReference type="RefSeq" id="XP_040781973.1">
    <property type="nucleotide sequence ID" value="XM_040920082.1"/>
</dbReference>
<dbReference type="OrthoDB" id="10515212at2759"/>
<proteinExistence type="predicted"/>
<accession>A0A9P4YDV6</accession>
<evidence type="ECO:0000313" key="2">
    <source>
        <dbReference type="EMBL" id="KAF3771012.1"/>
    </source>
</evidence>
<reference evidence="2" key="1">
    <citation type="journal article" date="2020" name="Phytopathology">
        <title>Genome sequence of the chestnut blight fungus Cryphonectria parasitica EP155: A fundamental resource for an archetypical invasive plant pathogen.</title>
        <authorList>
            <person name="Crouch J.A."/>
            <person name="Dawe A."/>
            <person name="Aerts A."/>
            <person name="Barry K."/>
            <person name="Churchill A.C.L."/>
            <person name="Grimwood J."/>
            <person name="Hillman B."/>
            <person name="Milgroom M.G."/>
            <person name="Pangilinan J."/>
            <person name="Smith M."/>
            <person name="Salamov A."/>
            <person name="Schmutz J."/>
            <person name="Yadav J."/>
            <person name="Grigoriev I.V."/>
            <person name="Nuss D."/>
        </authorList>
    </citation>
    <scope>NUCLEOTIDE SEQUENCE</scope>
    <source>
        <strain evidence="2">EP155</strain>
    </source>
</reference>
<comment type="caution">
    <text evidence="2">The sequence shown here is derived from an EMBL/GenBank/DDBJ whole genome shotgun (WGS) entry which is preliminary data.</text>
</comment>
<keyword evidence="3" id="KW-1185">Reference proteome</keyword>
<sequence>MIETWGPDRLLLAGRALEHGMMKTHSSLGQEHQQQQQQQVVERHDGLSAPPPPQRAPERNGSSSPQRHHSPRRDLQPARGCLRKRKDATVPNHHQHHQQTGGGVRSPTKQVGFSTWAPQCLVTGQAYERHHHQPPDGKAWRRAQAVKMREGRMRQAVLGAEEYRPYVKEEEVDRWADRGWAPMGLVEDTPMGGMSLEMDLAAAQWHARQVEFDQRLAENHELAQRNREDVQRETRRMFGAGAMGTREFVHYRLRHMNGNPQ</sequence>
<evidence type="ECO:0000313" key="3">
    <source>
        <dbReference type="Proteomes" id="UP000803844"/>
    </source>
</evidence>
<dbReference type="AlphaFoldDB" id="A0A9P4YDV6"/>
<name>A0A9P4YDV6_CRYP1</name>
<organism evidence="2 3">
    <name type="scientific">Cryphonectria parasitica (strain ATCC 38755 / EP155)</name>
    <dbReference type="NCBI Taxonomy" id="660469"/>
    <lineage>
        <taxon>Eukaryota</taxon>
        <taxon>Fungi</taxon>
        <taxon>Dikarya</taxon>
        <taxon>Ascomycota</taxon>
        <taxon>Pezizomycotina</taxon>
        <taxon>Sordariomycetes</taxon>
        <taxon>Sordariomycetidae</taxon>
        <taxon>Diaporthales</taxon>
        <taxon>Cryphonectriaceae</taxon>
        <taxon>Cryphonectria-Endothia species complex</taxon>
        <taxon>Cryphonectria</taxon>
    </lineage>
</organism>
<dbReference type="GeneID" id="63837211"/>